<evidence type="ECO:0000313" key="2">
    <source>
        <dbReference type="Proteomes" id="UP000242869"/>
    </source>
</evidence>
<sequence length="92" mass="9984">MRLRRRVYSRFRPADGKGICLAKSPSPLGEPTPAPLRGSLRCSQDAAAAQLGLRPQTVLAEFPRLAVLLGAFQGGACCMPRCSRKMPLTFLK</sequence>
<gene>
    <name evidence="1" type="ORF">SAMN05660284_00396</name>
</gene>
<dbReference type="EMBL" id="FOVE01000002">
    <property type="protein sequence ID" value="SFN04994.1"/>
    <property type="molecule type" value="Genomic_DNA"/>
</dbReference>
<proteinExistence type="predicted"/>
<name>A0A1I4VUQ4_9NEIS</name>
<dbReference type="AlphaFoldDB" id="A0A1I4VUQ4"/>
<keyword evidence="2" id="KW-1185">Reference proteome</keyword>
<protein>
    <submittedName>
        <fullName evidence="1">Uncharacterized protein</fullName>
    </submittedName>
</protein>
<evidence type="ECO:0000313" key="1">
    <source>
        <dbReference type="EMBL" id="SFN04994.1"/>
    </source>
</evidence>
<reference evidence="2" key="1">
    <citation type="submission" date="2016-10" db="EMBL/GenBank/DDBJ databases">
        <authorList>
            <person name="Varghese N."/>
            <person name="Submissions S."/>
        </authorList>
    </citation>
    <scope>NUCLEOTIDE SEQUENCE [LARGE SCALE GENOMIC DNA]</scope>
    <source>
        <strain evidence="2">DSM 6150</strain>
    </source>
</reference>
<accession>A0A1I4VUQ4</accession>
<organism evidence="1 2">
    <name type="scientific">Formivibrio citricus</name>
    <dbReference type="NCBI Taxonomy" id="83765"/>
    <lineage>
        <taxon>Bacteria</taxon>
        <taxon>Pseudomonadati</taxon>
        <taxon>Pseudomonadota</taxon>
        <taxon>Betaproteobacteria</taxon>
        <taxon>Neisseriales</taxon>
        <taxon>Chitinibacteraceae</taxon>
        <taxon>Formivibrio</taxon>
    </lineage>
</organism>
<dbReference type="STRING" id="83765.SAMN05660284_00396"/>
<dbReference type="Proteomes" id="UP000242869">
    <property type="component" value="Unassembled WGS sequence"/>
</dbReference>